<accession>A0A5B7ZZ83</accession>
<organism evidence="1 2">
    <name type="scientific">Hymenobacter jejuensis</name>
    <dbReference type="NCBI Taxonomy" id="2502781"/>
    <lineage>
        <taxon>Bacteria</taxon>
        <taxon>Pseudomonadati</taxon>
        <taxon>Bacteroidota</taxon>
        <taxon>Cytophagia</taxon>
        <taxon>Cytophagales</taxon>
        <taxon>Hymenobacteraceae</taxon>
        <taxon>Hymenobacter</taxon>
    </lineage>
</organism>
<reference evidence="1 2" key="1">
    <citation type="submission" date="2019-06" db="EMBL/GenBank/DDBJ databases">
        <authorList>
            <person name="Srinivasan S."/>
        </authorList>
    </citation>
    <scope>NUCLEOTIDE SEQUENCE [LARGE SCALE GENOMIC DNA]</scope>
    <source>
        <strain evidence="1 2">17J68-5</strain>
    </source>
</reference>
<dbReference type="OrthoDB" id="884362at2"/>
<proteinExistence type="predicted"/>
<sequence>MHSIDLTYVRLNYRPDLEVLFVRWTQPVGSEEHRAGYHAALELAKTTGVMRWQIDLRSRGLASAEDFEWVLTTFRADLLASLGGRPARIAYLVAPYHLELLNERLQKAEAAPEQSQLQQVHFKTFTGEQSAQQWLSDPVLQNVSAGALTPPPTDSGALSTE</sequence>
<gene>
    <name evidence="1" type="ORF">FHG12_08630</name>
</gene>
<name>A0A5B7ZZ83_9BACT</name>
<keyword evidence="2" id="KW-1185">Reference proteome</keyword>
<dbReference type="Proteomes" id="UP000305398">
    <property type="component" value="Chromosome"/>
</dbReference>
<evidence type="ECO:0000313" key="2">
    <source>
        <dbReference type="Proteomes" id="UP000305398"/>
    </source>
</evidence>
<evidence type="ECO:0008006" key="3">
    <source>
        <dbReference type="Google" id="ProtNLM"/>
    </source>
</evidence>
<dbReference type="EMBL" id="CP040896">
    <property type="protein sequence ID" value="QDA60169.1"/>
    <property type="molecule type" value="Genomic_DNA"/>
</dbReference>
<dbReference type="KEGG" id="hyj:FHG12_08630"/>
<dbReference type="AlphaFoldDB" id="A0A5B7ZZ83"/>
<protein>
    <recommendedName>
        <fullName evidence="3">STAS/SEC14 domain-containing protein</fullName>
    </recommendedName>
</protein>
<dbReference type="RefSeq" id="WP_139515347.1">
    <property type="nucleotide sequence ID" value="NZ_CP040896.1"/>
</dbReference>
<evidence type="ECO:0000313" key="1">
    <source>
        <dbReference type="EMBL" id="QDA60169.1"/>
    </source>
</evidence>